<protein>
    <submittedName>
        <fullName evidence="1">Uncharacterized protein</fullName>
    </submittedName>
</protein>
<organism evidence="1 2">
    <name type="scientific">Amorphotheca resinae ATCC 22711</name>
    <dbReference type="NCBI Taxonomy" id="857342"/>
    <lineage>
        <taxon>Eukaryota</taxon>
        <taxon>Fungi</taxon>
        <taxon>Dikarya</taxon>
        <taxon>Ascomycota</taxon>
        <taxon>Pezizomycotina</taxon>
        <taxon>Leotiomycetes</taxon>
        <taxon>Helotiales</taxon>
        <taxon>Amorphothecaceae</taxon>
        <taxon>Amorphotheca</taxon>
    </lineage>
</organism>
<dbReference type="InParanoid" id="A0A2T3BCG8"/>
<dbReference type="EMBL" id="KZ679006">
    <property type="protein sequence ID" value="PSS27086.1"/>
    <property type="molecule type" value="Genomic_DNA"/>
</dbReference>
<dbReference type="AlphaFoldDB" id="A0A2T3BCG8"/>
<name>A0A2T3BCG8_AMORE</name>
<reference evidence="1 2" key="1">
    <citation type="journal article" date="2018" name="New Phytol.">
        <title>Comparative genomics and transcriptomics depict ericoid mycorrhizal fungi as versatile saprotrophs and plant mutualists.</title>
        <authorList>
            <person name="Martino E."/>
            <person name="Morin E."/>
            <person name="Grelet G.A."/>
            <person name="Kuo A."/>
            <person name="Kohler A."/>
            <person name="Daghino S."/>
            <person name="Barry K.W."/>
            <person name="Cichocki N."/>
            <person name="Clum A."/>
            <person name="Dockter R.B."/>
            <person name="Hainaut M."/>
            <person name="Kuo R.C."/>
            <person name="LaButti K."/>
            <person name="Lindahl B.D."/>
            <person name="Lindquist E.A."/>
            <person name="Lipzen A."/>
            <person name="Khouja H.R."/>
            <person name="Magnuson J."/>
            <person name="Murat C."/>
            <person name="Ohm R.A."/>
            <person name="Singer S.W."/>
            <person name="Spatafora J.W."/>
            <person name="Wang M."/>
            <person name="Veneault-Fourrey C."/>
            <person name="Henrissat B."/>
            <person name="Grigoriev I.V."/>
            <person name="Martin F.M."/>
            <person name="Perotto S."/>
        </authorList>
    </citation>
    <scope>NUCLEOTIDE SEQUENCE [LARGE SCALE GENOMIC DNA]</scope>
    <source>
        <strain evidence="1 2">ATCC 22711</strain>
    </source>
</reference>
<dbReference type="Proteomes" id="UP000241818">
    <property type="component" value="Unassembled WGS sequence"/>
</dbReference>
<keyword evidence="2" id="KW-1185">Reference proteome</keyword>
<accession>A0A2T3BCG8</accession>
<dbReference type="GeneID" id="36571236"/>
<evidence type="ECO:0000313" key="1">
    <source>
        <dbReference type="EMBL" id="PSS27086.1"/>
    </source>
</evidence>
<dbReference type="RefSeq" id="XP_024724611.1">
    <property type="nucleotide sequence ID" value="XM_024863155.1"/>
</dbReference>
<proteinExistence type="predicted"/>
<evidence type="ECO:0000313" key="2">
    <source>
        <dbReference type="Proteomes" id="UP000241818"/>
    </source>
</evidence>
<gene>
    <name evidence="1" type="ORF">M430DRAFT_149624</name>
</gene>
<sequence>MLAPPQLASALLRIPCCHAAMHPSRVHHIRSLTGQCHWVSILGSGRARGQDAKDLNITTGPPSSSCGRLAMIGRVTG</sequence>